<dbReference type="AlphaFoldDB" id="C2XYQ8"/>
<evidence type="ECO:0000259" key="2">
    <source>
        <dbReference type="Pfam" id="PF13115"/>
    </source>
</evidence>
<accession>C2XYQ8</accession>
<name>C2XYQ8_BACMY</name>
<dbReference type="PROSITE" id="PS51257">
    <property type="entry name" value="PROKAR_LIPOPROTEIN"/>
    <property type="match status" value="1"/>
</dbReference>
<proteinExistence type="predicted"/>
<gene>
    <name evidence="3" type="ORF">bcere0026_38410</name>
</gene>
<organism evidence="3">
    <name type="scientific">Bacillus mycoides</name>
    <dbReference type="NCBI Taxonomy" id="1405"/>
    <lineage>
        <taxon>Bacteria</taxon>
        <taxon>Bacillati</taxon>
        <taxon>Bacillota</taxon>
        <taxon>Bacilli</taxon>
        <taxon>Bacillales</taxon>
        <taxon>Bacillaceae</taxon>
        <taxon>Bacillus</taxon>
        <taxon>Bacillus cereus group</taxon>
    </lineage>
</organism>
<comment type="caution">
    <text evidence="3">The sequence shown here is derived from an EMBL/GenBank/DDBJ whole genome shotgun (WGS) entry which is preliminary data.</text>
</comment>
<dbReference type="Pfam" id="PF13115">
    <property type="entry name" value="YtkA"/>
    <property type="match status" value="2"/>
</dbReference>
<reference evidence="3" key="1">
    <citation type="journal article" date="2012" name="Genome Res.">
        <title>Genomic characterization of the Bacillus cereus sensu lato species: Backdrop to the evolution of Bacillus anthracis.</title>
        <authorList>
            <person name="Zwick M.E."/>
            <person name="Joseph S.J."/>
            <person name="Didelot X."/>
            <person name="Chen P.E."/>
            <person name="Bishop-Lilly K.A."/>
            <person name="Stewart A.C."/>
            <person name="Willner K."/>
            <person name="Nolan N."/>
            <person name="Lentz S."/>
            <person name="Thomason M.K."/>
            <person name="Sozhamannan S."/>
            <person name="Mateczun A.J."/>
            <person name="Du L."/>
            <person name="Read T.D."/>
        </authorList>
    </citation>
    <scope>NUCLEOTIDE SEQUENCE [LARGE SCALE GENOMIC DNA]</scope>
    <source>
        <strain evidence="3">AH603</strain>
    </source>
</reference>
<dbReference type="InterPro" id="IPR032693">
    <property type="entry name" value="YtkA-like_dom"/>
</dbReference>
<evidence type="ECO:0000313" key="3">
    <source>
        <dbReference type="EMBL" id="EEL69172.1"/>
    </source>
</evidence>
<evidence type="ECO:0000256" key="1">
    <source>
        <dbReference type="SAM" id="SignalP"/>
    </source>
</evidence>
<feature type="domain" description="YtkA-like" evidence="2">
    <location>
        <begin position="164"/>
        <end position="235"/>
    </location>
</feature>
<feature type="domain" description="YtkA-like" evidence="2">
    <location>
        <begin position="35"/>
        <end position="118"/>
    </location>
</feature>
<protein>
    <recommendedName>
        <fullName evidence="2">YtkA-like domain-containing protein</fullName>
    </recommendedName>
</protein>
<sequence length="252" mass="28455">MKEEMKMKKLIITLFIAMLALAGCNTNKEEPKKEKKLEAIKVAVQTNPKEIKPGEKTEVQALVTQGKEKVTDADDVKFEIWKDGDEKHEMLDGKHKGKGVYAVEKTFETDGVYHIIPHTNARDMHVMEEHKFAVGNAKVEDAKKESGDHSAGHGDHKSDTMIHLMAGDIKANAESTMKVHLKQKEEALTGAEVQLEIWKDGVEKHEFIPAKEGNKGEYESKHTFKENGAYKVKVHVRKGELHEHKEETVEVK</sequence>
<keyword evidence="1" id="KW-0732">Signal</keyword>
<dbReference type="HOGENOM" id="CLU_097127_0_0_9"/>
<dbReference type="EMBL" id="ACMP01000105">
    <property type="protein sequence ID" value="EEL69172.1"/>
    <property type="molecule type" value="Genomic_DNA"/>
</dbReference>
<feature type="chain" id="PRO_5038769144" description="YtkA-like domain-containing protein" evidence="1">
    <location>
        <begin position="23"/>
        <end position="252"/>
    </location>
</feature>
<feature type="signal peptide" evidence="1">
    <location>
        <begin position="1"/>
        <end position="22"/>
    </location>
</feature>
<dbReference type="Proteomes" id="UP000001753">
    <property type="component" value="Chromosome"/>
</dbReference>